<proteinExistence type="predicted"/>
<dbReference type="Proteomes" id="UP000502409">
    <property type="component" value="Genome"/>
</dbReference>
<dbReference type="EMBL" id="MT310865">
    <property type="protein sequence ID" value="QJD50919.1"/>
    <property type="molecule type" value="Genomic_DNA"/>
</dbReference>
<sequence>MFSIYDIAAHALGVAYPNAPQEWLDRAARETVSFSTRHKNPTPEQRDAFNARIERMCTTGEW</sequence>
<accession>A0A6M3SZ34</accession>
<dbReference type="GeneID" id="65125710"/>
<dbReference type="RefSeq" id="YP_010107570.1">
    <property type="nucleotide sequence ID" value="NC_055842.1"/>
</dbReference>
<name>A0A6M3SZ34_9CAUD</name>
<protein>
    <submittedName>
        <fullName evidence="1">Uncharacterized protein</fullName>
    </submittedName>
</protein>
<reference evidence="1 2" key="1">
    <citation type="submission" date="2020-04" db="EMBL/GenBank/DDBJ databases">
        <authorList>
            <person name="Angtuaco S.E."/>
            <person name="Chung R.C."/>
            <person name="Hung A.H."/>
            <person name="Eghdamian A."/>
            <person name="Zhu L."/>
            <person name="Shaffer C.D."/>
            <person name="Weston-Hafer K.A."/>
            <person name="Garlena R.A."/>
            <person name="Russell D.A."/>
            <person name="Pope W.H."/>
            <person name="Jacobs-Sera D."/>
            <person name="Hatfull G.F."/>
        </authorList>
    </citation>
    <scope>NUCLEOTIDE SEQUENCE [LARGE SCALE GENOMIC DNA]</scope>
</reference>
<evidence type="ECO:0000313" key="1">
    <source>
        <dbReference type="EMBL" id="QJD50919.1"/>
    </source>
</evidence>
<evidence type="ECO:0000313" key="2">
    <source>
        <dbReference type="Proteomes" id="UP000502409"/>
    </source>
</evidence>
<organism evidence="1 2">
    <name type="scientific">Streptomyces phage Bmoc</name>
    <dbReference type="NCBI Taxonomy" id="2725629"/>
    <lineage>
        <taxon>Viruses</taxon>
        <taxon>Duplodnaviria</taxon>
        <taxon>Heunggongvirae</taxon>
        <taxon>Uroviricota</taxon>
        <taxon>Caudoviricetes</taxon>
        <taxon>Stanwilliamsviridae</taxon>
        <taxon>Boydwoodruffvirinae</taxon>
        <taxon>Samistivirus</taxon>
        <taxon>Samistivirus bmoc</taxon>
    </lineage>
</organism>
<dbReference type="KEGG" id="vg:65125710"/>
<keyword evidence="2" id="KW-1185">Reference proteome</keyword>
<gene>
    <name evidence="1" type="primary">208</name>
    <name evidence="1" type="ORF">SEA_BMOC_208</name>
</gene>